<comment type="similarity">
    <text evidence="1">Belongs to the actin-binding proteins ADF family. GMF subfamily.</text>
</comment>
<dbReference type="InterPro" id="IPR029006">
    <property type="entry name" value="ADF-H/Gelsolin-like_dom_sf"/>
</dbReference>
<proteinExistence type="inferred from homology"/>
<dbReference type="PANTHER" id="PTHR11249:SF2">
    <property type="entry name" value="GLIA MATURATION FACTOR"/>
    <property type="match status" value="1"/>
</dbReference>
<feature type="domain" description="ADF-H" evidence="2">
    <location>
        <begin position="160"/>
        <end position="246"/>
    </location>
</feature>
<dbReference type="GO" id="GO:0030864">
    <property type="term" value="C:cortical actin cytoskeleton"/>
    <property type="evidence" value="ECO:0007669"/>
    <property type="project" value="TreeGrafter"/>
</dbReference>
<dbReference type="GO" id="GO:0003779">
    <property type="term" value="F:actin binding"/>
    <property type="evidence" value="ECO:0007669"/>
    <property type="project" value="InterPro"/>
</dbReference>
<dbReference type="GO" id="GO:0071933">
    <property type="term" value="F:Arp2/3 complex binding"/>
    <property type="evidence" value="ECO:0007669"/>
    <property type="project" value="InterPro"/>
</dbReference>
<dbReference type="GO" id="GO:0034316">
    <property type="term" value="P:negative regulation of Arp2/3 complex-mediated actin nucleation"/>
    <property type="evidence" value="ECO:0007669"/>
    <property type="project" value="TreeGrafter"/>
</dbReference>
<dbReference type="Proteomes" id="UP000281553">
    <property type="component" value="Unassembled WGS sequence"/>
</dbReference>
<organism evidence="3 4">
    <name type="scientific">Dibothriocephalus latus</name>
    <name type="common">Fish tapeworm</name>
    <name type="synonym">Diphyllobothrium latum</name>
    <dbReference type="NCBI Taxonomy" id="60516"/>
    <lineage>
        <taxon>Eukaryota</taxon>
        <taxon>Metazoa</taxon>
        <taxon>Spiralia</taxon>
        <taxon>Lophotrochozoa</taxon>
        <taxon>Platyhelminthes</taxon>
        <taxon>Cestoda</taxon>
        <taxon>Eucestoda</taxon>
        <taxon>Diphyllobothriidea</taxon>
        <taxon>Diphyllobothriidae</taxon>
        <taxon>Dibothriocephalus</taxon>
    </lineage>
</organism>
<evidence type="ECO:0000259" key="2">
    <source>
        <dbReference type="Pfam" id="PF00241"/>
    </source>
</evidence>
<protein>
    <recommendedName>
        <fullName evidence="2">ADF-H domain-containing protein</fullName>
    </recommendedName>
</protein>
<evidence type="ECO:0000313" key="3">
    <source>
        <dbReference type="EMBL" id="VDN14487.1"/>
    </source>
</evidence>
<dbReference type="OrthoDB" id="3919494at2759"/>
<dbReference type="Pfam" id="PF00241">
    <property type="entry name" value="Cofilin_ADF"/>
    <property type="match status" value="1"/>
</dbReference>
<evidence type="ECO:0000256" key="1">
    <source>
        <dbReference type="ARBA" id="ARBA00010055"/>
    </source>
</evidence>
<gene>
    <name evidence="3" type="ORF">DILT_LOCUS10318</name>
</gene>
<dbReference type="Gene3D" id="3.40.20.10">
    <property type="entry name" value="Severin"/>
    <property type="match status" value="1"/>
</dbReference>
<dbReference type="InterPro" id="IPR011171">
    <property type="entry name" value="GMF"/>
</dbReference>
<keyword evidence="4" id="KW-1185">Reference proteome</keyword>
<dbReference type="InterPro" id="IPR002108">
    <property type="entry name" value="ADF-H"/>
</dbReference>
<dbReference type="GO" id="GO:0071846">
    <property type="term" value="P:actin filament debranching"/>
    <property type="evidence" value="ECO:0007669"/>
    <property type="project" value="InterPro"/>
</dbReference>
<dbReference type="PANTHER" id="PTHR11249">
    <property type="entry name" value="GLIAL FACTOR NATURATION FACTOR"/>
    <property type="match status" value="1"/>
</dbReference>
<accession>A0A3P7LS13</accession>
<name>A0A3P7LS13_DIBLA</name>
<dbReference type="AlphaFoldDB" id="A0A3P7LS13"/>
<dbReference type="EMBL" id="UYRU01059417">
    <property type="protein sequence ID" value="VDN14487.1"/>
    <property type="molecule type" value="Genomic_DNA"/>
</dbReference>
<dbReference type="SUPFAM" id="SSF55753">
    <property type="entry name" value="Actin depolymerizing proteins"/>
    <property type="match status" value="1"/>
</dbReference>
<evidence type="ECO:0000313" key="4">
    <source>
        <dbReference type="Proteomes" id="UP000281553"/>
    </source>
</evidence>
<reference evidence="3 4" key="1">
    <citation type="submission" date="2018-11" db="EMBL/GenBank/DDBJ databases">
        <authorList>
            <consortium name="Pathogen Informatics"/>
        </authorList>
    </citation>
    <scope>NUCLEOTIDE SEQUENCE [LARGE SCALE GENOMIC DNA]</scope>
</reference>
<sequence length="335" mass="37343">MRSLANSPATAAASTLQSADMLPATMQASMKAMEARPKAGFEARFEALEAFIGQSNELNRRAKRLDDFEAVNRLENDCIRTRPDMLVKRVNHIAAEHSVLLGKVEQVGAAVLDSHRSIPTCSMAAVGRLPLCSQESLSHFLERFKSDKDCLQQTSMALASIPEDVSKKVRSFKLSQSKKNCAIICKINTQSMAVEVEKEINDVSIDDLPEELAPSEPRYVLLSYVLSHDDSRVSNPYCLLFVSPRSKFTVYCFFTQRFPSTLKVFLLGGCFGLFNGLKHAINLVYTMAACCYAVLRSEINILGRVLNLIYIYMSDMPKDLGSKYVIAFIVSQIRE</sequence>